<dbReference type="RefSeq" id="WP_322498149.1">
    <property type="nucleotide sequence ID" value="NZ_JARGYT010000091.1"/>
</dbReference>
<accession>A0ABU5L997</accession>
<dbReference type="Proteomes" id="UP001293791">
    <property type="component" value="Unassembled WGS sequence"/>
</dbReference>
<name>A0ABU5L997_9RICK</name>
<evidence type="ECO:0008006" key="4">
    <source>
        <dbReference type="Google" id="ProtNLM"/>
    </source>
</evidence>
<evidence type="ECO:0000313" key="2">
    <source>
        <dbReference type="EMBL" id="MDZ5762702.1"/>
    </source>
</evidence>
<feature type="region of interest" description="Disordered" evidence="1">
    <location>
        <begin position="65"/>
        <end position="88"/>
    </location>
</feature>
<comment type="caution">
    <text evidence="2">The sequence shown here is derived from an EMBL/GenBank/DDBJ whole genome shotgun (WGS) entry which is preliminary data.</text>
</comment>
<evidence type="ECO:0000313" key="3">
    <source>
        <dbReference type="Proteomes" id="UP001293791"/>
    </source>
</evidence>
<dbReference type="EMBL" id="JARGYT010000091">
    <property type="protein sequence ID" value="MDZ5762702.1"/>
    <property type="molecule type" value="Genomic_DNA"/>
</dbReference>
<organism evidence="2 3">
    <name type="scientific">Candidatus Cyrtobacter comes</name>
    <dbReference type="NCBI Taxonomy" id="675776"/>
    <lineage>
        <taxon>Bacteria</taxon>
        <taxon>Pseudomonadati</taxon>
        <taxon>Pseudomonadota</taxon>
        <taxon>Alphaproteobacteria</taxon>
        <taxon>Rickettsiales</taxon>
        <taxon>Candidatus Midichloriaceae</taxon>
        <taxon>Candidatus Cyrtobacter</taxon>
    </lineage>
</organism>
<gene>
    <name evidence="2" type="ORF">Cyrtocomes_01094</name>
</gene>
<evidence type="ECO:0000256" key="1">
    <source>
        <dbReference type="SAM" id="MobiDB-lite"/>
    </source>
</evidence>
<keyword evidence="3" id="KW-1185">Reference proteome</keyword>
<protein>
    <recommendedName>
        <fullName evidence="4">Outer membrane protein beta-barrel domain-containing protein</fullName>
    </recommendedName>
</protein>
<proteinExistence type="predicted"/>
<reference evidence="2 3" key="1">
    <citation type="submission" date="2023-02" db="EMBL/GenBank/DDBJ databases">
        <title>Host association and intracellularity evolved multiple times independently in the Rickettsiales.</title>
        <authorList>
            <person name="Castelli M."/>
            <person name="Nardi T."/>
            <person name="Gammuto L."/>
            <person name="Bellinzona G."/>
            <person name="Sabaneyeva E."/>
            <person name="Potekhin A."/>
            <person name="Serra V."/>
            <person name="Petroni G."/>
            <person name="Sassera D."/>
        </authorList>
    </citation>
    <scope>NUCLEOTIDE SEQUENCE [LARGE SCALE GENOMIC DNA]</scope>
    <source>
        <strain evidence="2 3">BOD18</strain>
    </source>
</reference>
<sequence>MKKEFGMAFQDVRSAENTLIELNTDNESEDSHQRYRSIKCGIQKDIVELIDNLVQKIESGKREYNNKTKDFINQHDNKPPEDFPKNEKASSYTFEDNINSNASANTYRAPEIHQINSSAKRFFIPKISLEYENKILTSSVLFGENSAKYLELGMKISTNVSFSVLYLLCNAKSQNLEESIHMRLVSLKRLNIYNDFYAAFLIGDFLYCANISGDGISENLYGEKKVPSFGITIGKKIVLTDSINLLFEYSFIHTSKNTLSVTYNNTFHKEICFGPIQLLGIGISFKL</sequence>